<evidence type="ECO:0000259" key="1">
    <source>
        <dbReference type="Pfam" id="PF16321"/>
    </source>
</evidence>
<feature type="domain" description="Sigma 54 modulation/S30EA ribosomal protein C-terminal" evidence="1">
    <location>
        <begin position="227"/>
        <end position="262"/>
    </location>
</feature>
<dbReference type="GO" id="GO:0045900">
    <property type="term" value="P:negative regulation of translational elongation"/>
    <property type="evidence" value="ECO:0007669"/>
    <property type="project" value="TreeGrafter"/>
</dbReference>
<gene>
    <name evidence="2" type="ORF">NCTC1934_06755</name>
</gene>
<dbReference type="Gene3D" id="3.30.505.50">
    <property type="entry name" value="Sigma 54 modulation/S30EA ribosomal protein, C-terminal domain"/>
    <property type="match status" value="2"/>
</dbReference>
<evidence type="ECO:0000313" key="3">
    <source>
        <dbReference type="Proteomes" id="UP000255467"/>
    </source>
</evidence>
<dbReference type="STRING" id="1406858.GCA_000710895_04162"/>
<dbReference type="InterPro" id="IPR050574">
    <property type="entry name" value="HPF/YfiA_ribosome-assoc"/>
</dbReference>
<protein>
    <recommendedName>
        <fullName evidence="1">Sigma 54 modulation/S30EA ribosomal protein C-terminal domain-containing protein</fullName>
    </recommendedName>
</protein>
<dbReference type="RefSeq" id="WP_081592887.1">
    <property type="nucleotide sequence ID" value="NZ_UGRY01000007.1"/>
</dbReference>
<dbReference type="AlphaFoldDB" id="A0A379JLB5"/>
<dbReference type="InterPro" id="IPR038416">
    <property type="entry name" value="Ribosom_S30AE_C_sf"/>
</dbReference>
<feature type="domain" description="Sigma 54 modulation/S30EA ribosomal protein C-terminal" evidence="1">
    <location>
        <begin position="140"/>
        <end position="195"/>
    </location>
</feature>
<evidence type="ECO:0000313" key="2">
    <source>
        <dbReference type="EMBL" id="SUD49402.1"/>
    </source>
</evidence>
<dbReference type="InterPro" id="IPR036567">
    <property type="entry name" value="RHF-like"/>
</dbReference>
<name>A0A379JLB5_9NOCA</name>
<keyword evidence="3" id="KW-1185">Reference proteome</keyword>
<accession>A0A379JLB5</accession>
<dbReference type="SUPFAM" id="SSF69754">
    <property type="entry name" value="Ribosome binding protein Y (YfiA homologue)"/>
    <property type="match status" value="1"/>
</dbReference>
<dbReference type="PANTHER" id="PTHR33231:SF1">
    <property type="entry name" value="30S RIBOSOMAL PROTEIN"/>
    <property type="match status" value="1"/>
</dbReference>
<dbReference type="OrthoDB" id="3825664at2"/>
<dbReference type="InterPro" id="IPR032528">
    <property type="entry name" value="Ribosom_S30AE_C"/>
</dbReference>
<dbReference type="PANTHER" id="PTHR33231">
    <property type="entry name" value="30S RIBOSOMAL PROTEIN"/>
    <property type="match status" value="1"/>
</dbReference>
<organism evidence="2 3">
    <name type="scientific">Nocardia otitidiscaviarum</name>
    <dbReference type="NCBI Taxonomy" id="1823"/>
    <lineage>
        <taxon>Bacteria</taxon>
        <taxon>Bacillati</taxon>
        <taxon>Actinomycetota</taxon>
        <taxon>Actinomycetes</taxon>
        <taxon>Mycobacteriales</taxon>
        <taxon>Nocardiaceae</taxon>
        <taxon>Nocardia</taxon>
    </lineage>
</organism>
<dbReference type="Gene3D" id="3.30.160.100">
    <property type="entry name" value="Ribosome hibernation promotion factor-like"/>
    <property type="match status" value="1"/>
</dbReference>
<dbReference type="GO" id="GO:0022627">
    <property type="term" value="C:cytosolic small ribosomal subunit"/>
    <property type="evidence" value="ECO:0007669"/>
    <property type="project" value="TreeGrafter"/>
</dbReference>
<dbReference type="GO" id="GO:0043024">
    <property type="term" value="F:ribosomal small subunit binding"/>
    <property type="evidence" value="ECO:0007669"/>
    <property type="project" value="TreeGrafter"/>
</dbReference>
<dbReference type="EMBL" id="UGRY01000007">
    <property type="protein sequence ID" value="SUD49402.1"/>
    <property type="molecule type" value="Genomic_DNA"/>
</dbReference>
<sequence length="267" mass="29689">MLLQRSTEPESMLTVSVGHHVSAAGAAYAREKVGHALTFAPEPVLAARVRLTGHRDPAVSESVVAQANVNMQGRPVRVQVRAASTREAVDLLADRLRARLLRLTRNWEAVRHRRTPTRPHEWRHGASARTPLPYFPRPVEEREVLRRKSYALGTETCDGAAAEMDLLDYDFHLFVESGTGQDSVLYHADDAGFRLAQLDPRPDDVARGSTPVMISLAPAIVTDLPGAIDRLEVTGWPFVFYRDPDLGRGCVVYHRYDGHYGVIVPSR</sequence>
<dbReference type="Pfam" id="PF16321">
    <property type="entry name" value="Ribosom_S30AE_C"/>
    <property type="match status" value="2"/>
</dbReference>
<proteinExistence type="predicted"/>
<dbReference type="Proteomes" id="UP000255467">
    <property type="component" value="Unassembled WGS sequence"/>
</dbReference>
<reference evidence="2 3" key="1">
    <citation type="submission" date="2018-06" db="EMBL/GenBank/DDBJ databases">
        <authorList>
            <consortium name="Pathogen Informatics"/>
            <person name="Doyle S."/>
        </authorList>
    </citation>
    <scope>NUCLEOTIDE SEQUENCE [LARGE SCALE GENOMIC DNA]</scope>
    <source>
        <strain evidence="2 3">NCTC1934</strain>
    </source>
</reference>